<dbReference type="GO" id="GO:1990189">
    <property type="term" value="F:protein N-terminal-serine acetyltransferase activity"/>
    <property type="evidence" value="ECO:0007669"/>
    <property type="project" value="TreeGrafter"/>
</dbReference>
<dbReference type="EMBL" id="BMQB01000010">
    <property type="protein sequence ID" value="GGK05775.1"/>
    <property type="molecule type" value="Genomic_DNA"/>
</dbReference>
<dbReference type="AlphaFoldDB" id="A0A8J3FCG7"/>
<evidence type="ECO:0000313" key="4">
    <source>
        <dbReference type="Proteomes" id="UP000649739"/>
    </source>
</evidence>
<organism evidence="3 4">
    <name type="scientific">Pilimelia anulata</name>
    <dbReference type="NCBI Taxonomy" id="53371"/>
    <lineage>
        <taxon>Bacteria</taxon>
        <taxon>Bacillati</taxon>
        <taxon>Actinomycetota</taxon>
        <taxon>Actinomycetes</taxon>
        <taxon>Micromonosporales</taxon>
        <taxon>Micromonosporaceae</taxon>
        <taxon>Pilimelia</taxon>
    </lineage>
</organism>
<evidence type="ECO:0000313" key="3">
    <source>
        <dbReference type="EMBL" id="GGK05775.1"/>
    </source>
</evidence>
<feature type="region of interest" description="Disordered" evidence="1">
    <location>
        <begin position="381"/>
        <end position="402"/>
    </location>
</feature>
<reference evidence="3" key="1">
    <citation type="journal article" date="2014" name="Int. J. Syst. Evol. Microbiol.">
        <title>Complete genome sequence of Corynebacterium casei LMG S-19264T (=DSM 44701T), isolated from a smear-ripened cheese.</title>
        <authorList>
            <consortium name="US DOE Joint Genome Institute (JGI-PGF)"/>
            <person name="Walter F."/>
            <person name="Albersmeier A."/>
            <person name="Kalinowski J."/>
            <person name="Ruckert C."/>
        </authorList>
    </citation>
    <scope>NUCLEOTIDE SEQUENCE</scope>
    <source>
        <strain evidence="3">JCM 3090</strain>
    </source>
</reference>
<reference evidence="3" key="2">
    <citation type="submission" date="2020-09" db="EMBL/GenBank/DDBJ databases">
        <authorList>
            <person name="Sun Q."/>
            <person name="Ohkuma M."/>
        </authorList>
    </citation>
    <scope>NUCLEOTIDE SEQUENCE</scope>
    <source>
        <strain evidence="3">JCM 3090</strain>
    </source>
</reference>
<dbReference type="Gene3D" id="3.40.630.30">
    <property type="match status" value="2"/>
</dbReference>
<feature type="domain" description="N-acetyltransferase" evidence="2">
    <location>
        <begin position="11"/>
        <end position="176"/>
    </location>
</feature>
<gene>
    <name evidence="3" type="ORF">GCM10010123_39660</name>
</gene>
<dbReference type="GO" id="GO:0008999">
    <property type="term" value="F:protein-N-terminal-alanine acetyltransferase activity"/>
    <property type="evidence" value="ECO:0007669"/>
    <property type="project" value="TreeGrafter"/>
</dbReference>
<dbReference type="PANTHER" id="PTHR43441:SF10">
    <property type="entry name" value="ACETYLTRANSFERASE"/>
    <property type="match status" value="1"/>
</dbReference>
<dbReference type="PANTHER" id="PTHR43441">
    <property type="entry name" value="RIBOSOMAL-PROTEIN-SERINE ACETYLTRANSFERASE"/>
    <property type="match status" value="1"/>
</dbReference>
<dbReference type="Pfam" id="PF13302">
    <property type="entry name" value="Acetyltransf_3"/>
    <property type="match status" value="2"/>
</dbReference>
<dbReference type="PROSITE" id="PS51186">
    <property type="entry name" value="GNAT"/>
    <property type="match status" value="2"/>
</dbReference>
<protein>
    <recommendedName>
        <fullName evidence="2">N-acetyltransferase domain-containing protein</fullName>
    </recommendedName>
</protein>
<comment type="caution">
    <text evidence="3">The sequence shown here is derived from an EMBL/GenBank/DDBJ whole genome shotgun (WGS) entry which is preliminary data.</text>
</comment>
<accession>A0A8J3FCG7</accession>
<dbReference type="InterPro" id="IPR016181">
    <property type="entry name" value="Acyl_CoA_acyltransferase"/>
</dbReference>
<feature type="domain" description="N-acetyltransferase" evidence="2">
    <location>
        <begin position="214"/>
        <end position="376"/>
    </location>
</feature>
<evidence type="ECO:0000256" key="1">
    <source>
        <dbReference type="SAM" id="MobiDB-lite"/>
    </source>
</evidence>
<keyword evidence="4" id="KW-1185">Reference proteome</keyword>
<dbReference type="GO" id="GO:0005737">
    <property type="term" value="C:cytoplasm"/>
    <property type="evidence" value="ECO:0007669"/>
    <property type="project" value="TreeGrafter"/>
</dbReference>
<dbReference type="SUPFAM" id="SSF55729">
    <property type="entry name" value="Acyl-CoA N-acyltransferases (Nat)"/>
    <property type="match status" value="2"/>
</dbReference>
<dbReference type="InterPro" id="IPR051908">
    <property type="entry name" value="Ribosomal_N-acetyltransferase"/>
</dbReference>
<name>A0A8J3FCG7_9ACTN</name>
<dbReference type="RefSeq" id="WP_189171701.1">
    <property type="nucleotide sequence ID" value="NZ_BMQB01000010.1"/>
</dbReference>
<evidence type="ECO:0000259" key="2">
    <source>
        <dbReference type="PROSITE" id="PS51186"/>
    </source>
</evidence>
<proteinExistence type="predicted"/>
<sequence>MEPPEIAADGLVLRPWRPADAPALTAACQDPMIPRFTTVPSPYLREHADSFILDVAPAALAAGTGVHLGVFAADSGALLGSCGLVRLDRAAGAAEVGYWTAAPARGAGVAERAARALLGWAFATLGLRRVDWRADVGNHASKLVAARLGFRFEGVGRAAPPEVDKWTATLLAGELTDGGPDRPAAPGSAAAARAALFGAPQPTLAARTAGGEPFTLRPPRPADRADWIATYADPDSREWLFDTGREPAERADDSLRAAAAGWAAGDQVIMVAADPADRFLGHMKLLALVPVWPGDWGCGYAVAPHARGRGLATAMLRAASDWGFAALRLDRIEWHAYVGNEASRRAALRAGFVEEGVSRFLDRGARRDCWRAARLATDRWEPAAERDPGPAAGREPARAEPA</sequence>
<dbReference type="InterPro" id="IPR000182">
    <property type="entry name" value="GNAT_dom"/>
</dbReference>
<dbReference type="Proteomes" id="UP000649739">
    <property type="component" value="Unassembled WGS sequence"/>
</dbReference>